<feature type="transmembrane region" description="Helical" evidence="1">
    <location>
        <begin position="189"/>
        <end position="210"/>
    </location>
</feature>
<organism evidence="2 3">
    <name type="scientific">Carnegiea gigantea</name>
    <dbReference type="NCBI Taxonomy" id="171969"/>
    <lineage>
        <taxon>Eukaryota</taxon>
        <taxon>Viridiplantae</taxon>
        <taxon>Streptophyta</taxon>
        <taxon>Embryophyta</taxon>
        <taxon>Tracheophyta</taxon>
        <taxon>Spermatophyta</taxon>
        <taxon>Magnoliopsida</taxon>
        <taxon>eudicotyledons</taxon>
        <taxon>Gunneridae</taxon>
        <taxon>Pentapetalae</taxon>
        <taxon>Caryophyllales</taxon>
        <taxon>Cactineae</taxon>
        <taxon>Cactaceae</taxon>
        <taxon>Cactoideae</taxon>
        <taxon>Echinocereeae</taxon>
        <taxon>Carnegiea</taxon>
    </lineage>
</organism>
<dbReference type="Proteomes" id="UP001153076">
    <property type="component" value="Unassembled WGS sequence"/>
</dbReference>
<dbReference type="EMBL" id="JAKOGI010000372">
    <property type="protein sequence ID" value="KAJ8435982.1"/>
    <property type="molecule type" value="Genomic_DNA"/>
</dbReference>
<protein>
    <submittedName>
        <fullName evidence="2">Uncharacterized protein</fullName>
    </submittedName>
</protein>
<comment type="caution">
    <text evidence="2">The sequence shown here is derived from an EMBL/GenBank/DDBJ whole genome shotgun (WGS) entry which is preliminary data.</text>
</comment>
<keyword evidence="1" id="KW-0472">Membrane</keyword>
<evidence type="ECO:0000256" key="1">
    <source>
        <dbReference type="SAM" id="Phobius"/>
    </source>
</evidence>
<evidence type="ECO:0000313" key="3">
    <source>
        <dbReference type="Proteomes" id="UP001153076"/>
    </source>
</evidence>
<keyword evidence="3" id="KW-1185">Reference proteome</keyword>
<keyword evidence="1" id="KW-1133">Transmembrane helix</keyword>
<accession>A0A9Q1K3J1</accession>
<keyword evidence="1" id="KW-0812">Transmembrane</keyword>
<name>A0A9Q1K3J1_9CARY</name>
<dbReference type="AlphaFoldDB" id="A0A9Q1K3J1"/>
<reference evidence="2" key="1">
    <citation type="submission" date="2022-04" db="EMBL/GenBank/DDBJ databases">
        <title>Carnegiea gigantea Genome sequencing and assembly v2.</title>
        <authorList>
            <person name="Copetti D."/>
            <person name="Sanderson M.J."/>
            <person name="Burquez A."/>
            <person name="Wojciechowski M.F."/>
        </authorList>
    </citation>
    <scope>NUCLEOTIDE SEQUENCE</scope>
    <source>
        <strain evidence="2">SGP5-SGP5p</strain>
        <tissue evidence="2">Aerial part</tissue>
    </source>
</reference>
<evidence type="ECO:0000313" key="2">
    <source>
        <dbReference type="EMBL" id="KAJ8435982.1"/>
    </source>
</evidence>
<sequence length="213" mass="23649">MDFEIPKSDSLALYLLSRRILEDFMSLWKIGIHDDECMYARAFAVSVAICRRISQSTFKQIGGGEGHHSCEEATTQAIRVGAGPKLDRLVSIALLITEELSTKAVVTQVEPLDGAYVSVEDVEASNDANSYFIYLRRIHDPSMHDDECMYAKAFAVSVAICKRISQKFQGRLQTGSQSQDVQIIVEMSLFHIPLGFVAIASTILGLMLSAQRR</sequence>
<proteinExistence type="predicted"/>
<gene>
    <name evidence="2" type="ORF">Cgig2_004239</name>
</gene>